<evidence type="ECO:0008006" key="5">
    <source>
        <dbReference type="Google" id="ProtNLM"/>
    </source>
</evidence>
<reference evidence="3 4" key="1">
    <citation type="submission" date="2022-11" db="EMBL/GenBank/DDBJ databases">
        <title>Minimal conservation of predation-associated metabolite biosynthetic gene clusters underscores biosynthetic potential of Myxococcota including descriptions for ten novel species: Archangium lansinium sp. nov., Myxococcus landrumus sp. nov., Nannocystis bai.</title>
        <authorList>
            <person name="Ahearne A."/>
            <person name="Stevens C."/>
            <person name="Dowd S."/>
        </authorList>
    </citation>
    <scope>NUCLEOTIDE SEQUENCE [LARGE SCALE GENOMIC DNA]</scope>
    <source>
        <strain evidence="3 4">NCWAL01</strain>
    </source>
</reference>
<feature type="compositionally biased region" description="Basic and acidic residues" evidence="1">
    <location>
        <begin position="1"/>
        <end position="14"/>
    </location>
</feature>
<gene>
    <name evidence="3" type="ORF">POL68_30145</name>
</gene>
<dbReference type="EMBL" id="JAQNDM010000002">
    <property type="protein sequence ID" value="MDC0712761.1"/>
    <property type="molecule type" value="Genomic_DNA"/>
</dbReference>
<keyword evidence="4" id="KW-1185">Reference proteome</keyword>
<evidence type="ECO:0000313" key="4">
    <source>
        <dbReference type="Proteomes" id="UP001221838"/>
    </source>
</evidence>
<dbReference type="Proteomes" id="UP001221838">
    <property type="component" value="Unassembled WGS sequence"/>
</dbReference>
<evidence type="ECO:0000313" key="3">
    <source>
        <dbReference type="EMBL" id="MDC0712761.1"/>
    </source>
</evidence>
<evidence type="ECO:0000256" key="1">
    <source>
        <dbReference type="SAM" id="MobiDB-lite"/>
    </source>
</evidence>
<keyword evidence="2" id="KW-0812">Transmembrane</keyword>
<proteinExistence type="predicted"/>
<comment type="caution">
    <text evidence="3">The sequence shown here is derived from an EMBL/GenBank/DDBJ whole genome shotgun (WGS) entry which is preliminary data.</text>
</comment>
<evidence type="ECO:0000256" key="2">
    <source>
        <dbReference type="SAM" id="Phobius"/>
    </source>
</evidence>
<dbReference type="RefSeq" id="WP_272142895.1">
    <property type="nucleotide sequence ID" value="NZ_JAQNDM010000002.1"/>
</dbReference>
<organism evidence="3 4">
    <name type="scientific">Stigmatella ashevillensis</name>
    <dbReference type="NCBI Taxonomy" id="2995309"/>
    <lineage>
        <taxon>Bacteria</taxon>
        <taxon>Pseudomonadati</taxon>
        <taxon>Myxococcota</taxon>
        <taxon>Myxococcia</taxon>
        <taxon>Myxococcales</taxon>
        <taxon>Cystobacterineae</taxon>
        <taxon>Archangiaceae</taxon>
        <taxon>Stigmatella</taxon>
    </lineage>
</organism>
<sequence length="160" mass="17798">MNERDSLVTKDEPTHVLSSQSAREQVEHTADRIRDELLLTLGELERRRERVMDVRYQASQHQGFLIGVGVAAVTLVGLGVGIGVWRARHRDQLLAKKRRLAVQRAWQNPDRLATRAEHSPLSVEMGRKLVLIFGTALATAVAKNAVQGLVPQRSVAPAKK</sequence>
<feature type="region of interest" description="Disordered" evidence="1">
    <location>
        <begin position="1"/>
        <end position="28"/>
    </location>
</feature>
<keyword evidence="2" id="KW-1133">Transmembrane helix</keyword>
<keyword evidence="2" id="KW-0472">Membrane</keyword>
<name>A0ABT5DGV3_9BACT</name>
<feature type="transmembrane region" description="Helical" evidence="2">
    <location>
        <begin position="64"/>
        <end position="87"/>
    </location>
</feature>
<protein>
    <recommendedName>
        <fullName evidence="5">DUF3618 domain-containing protein</fullName>
    </recommendedName>
</protein>
<accession>A0ABT5DGV3</accession>